<dbReference type="Gene3D" id="3.90.1200.10">
    <property type="match status" value="1"/>
</dbReference>
<keyword evidence="4" id="KW-0418">Kinase</keyword>
<evidence type="ECO:0000313" key="8">
    <source>
        <dbReference type="Proteomes" id="UP000308528"/>
    </source>
</evidence>
<dbReference type="InterPro" id="IPR002575">
    <property type="entry name" value="Aminoglycoside_PTrfase"/>
</dbReference>
<evidence type="ECO:0000256" key="4">
    <source>
        <dbReference type="ARBA" id="ARBA00022777"/>
    </source>
</evidence>
<evidence type="ECO:0000313" key="7">
    <source>
        <dbReference type="EMBL" id="THH36511.1"/>
    </source>
</evidence>
<dbReference type="InterPro" id="IPR011009">
    <property type="entry name" value="Kinase-like_dom_sf"/>
</dbReference>
<keyword evidence="2 7" id="KW-0808">Transferase</keyword>
<dbReference type="PANTHER" id="PTHR34273:SF2">
    <property type="entry name" value="METHYLTHIORIBOSE KINASE"/>
    <property type="match status" value="1"/>
</dbReference>
<keyword evidence="5" id="KW-0067">ATP-binding</keyword>
<dbReference type="PANTHER" id="PTHR34273">
    <property type="entry name" value="METHYLTHIORIBOSE KINASE"/>
    <property type="match status" value="1"/>
</dbReference>
<proteinExistence type="inferred from homology"/>
<organism evidence="7 8">
    <name type="scientific">Neolewinella litorea</name>
    <dbReference type="NCBI Taxonomy" id="2562452"/>
    <lineage>
        <taxon>Bacteria</taxon>
        <taxon>Pseudomonadati</taxon>
        <taxon>Bacteroidota</taxon>
        <taxon>Saprospiria</taxon>
        <taxon>Saprospirales</taxon>
        <taxon>Lewinellaceae</taxon>
        <taxon>Neolewinella</taxon>
    </lineage>
</organism>
<name>A0A4S4NEH9_9BACT</name>
<dbReference type="SUPFAM" id="SSF56112">
    <property type="entry name" value="Protein kinase-like (PK-like)"/>
    <property type="match status" value="1"/>
</dbReference>
<comment type="similarity">
    <text evidence="1">Belongs to the methylthioribose kinase family.</text>
</comment>
<protein>
    <submittedName>
        <fullName evidence="7">Aminoglycoside phosphotransferase</fullName>
    </submittedName>
</protein>
<accession>A0A4S4NEH9</accession>
<dbReference type="GO" id="GO:0005524">
    <property type="term" value="F:ATP binding"/>
    <property type="evidence" value="ECO:0007669"/>
    <property type="project" value="UniProtKB-KW"/>
</dbReference>
<evidence type="ECO:0000259" key="6">
    <source>
        <dbReference type="Pfam" id="PF01636"/>
    </source>
</evidence>
<gene>
    <name evidence="7" type="ORF">E4021_14690</name>
</gene>
<feature type="domain" description="Aminoglycoside phosphotransferase" evidence="6">
    <location>
        <begin position="102"/>
        <end position="329"/>
    </location>
</feature>
<evidence type="ECO:0000256" key="2">
    <source>
        <dbReference type="ARBA" id="ARBA00022679"/>
    </source>
</evidence>
<sequence length="379" mass="42989">MKSSFPFFATCFGSPGVFTGTLFFARSRVPGPVDLTYHCGMADTPYERFRNLTGSPHFLTVAKPERVREYLAELDFLIPGEEVLQVAPAGEGNMNVTLRVISNRRQFIVKQSRPWVAKFPNIEAPLSRILVERHFHQAVAGDHFLLGRMPEILRADARNFVLILEDLGLVPDMSSIYQAGEDISRTQLATLLHFASRLHHLKVQEFADNRDLKLLNHRHIFDLPFRADNGFPLDAIYPGLAAVALPFQHDERLREVARELGELYLTKGTVLIHGDYYPGSFLTTEKRVFVIDAEFAHLGRPEFDIGVLMAHLLMSRAAEKRILQIDTDYAKPPGFDVALARRFCYVEIIRRIIGIAQLPISLSLDERKQLLERSRAGLL</sequence>
<keyword evidence="8" id="KW-1185">Reference proteome</keyword>
<evidence type="ECO:0000256" key="5">
    <source>
        <dbReference type="ARBA" id="ARBA00022840"/>
    </source>
</evidence>
<evidence type="ECO:0000256" key="1">
    <source>
        <dbReference type="ARBA" id="ARBA00010165"/>
    </source>
</evidence>
<keyword evidence="3" id="KW-0547">Nucleotide-binding</keyword>
<dbReference type="Proteomes" id="UP000308528">
    <property type="component" value="Unassembled WGS sequence"/>
</dbReference>
<dbReference type="OrthoDB" id="9777791at2"/>
<dbReference type="GO" id="GO:0016301">
    <property type="term" value="F:kinase activity"/>
    <property type="evidence" value="ECO:0007669"/>
    <property type="project" value="UniProtKB-KW"/>
</dbReference>
<reference evidence="7 8" key="1">
    <citation type="submission" date="2019-04" db="EMBL/GenBank/DDBJ databases">
        <title>Lewinella litorea sp. nov., isolated from a marine sand.</title>
        <authorList>
            <person name="Yoon J.-H."/>
        </authorList>
    </citation>
    <scope>NUCLEOTIDE SEQUENCE [LARGE SCALE GENOMIC DNA]</scope>
    <source>
        <strain evidence="7 8">HSMS-39</strain>
    </source>
</reference>
<dbReference type="Gene3D" id="3.30.200.20">
    <property type="entry name" value="Phosphorylase Kinase, domain 1"/>
    <property type="match status" value="1"/>
</dbReference>
<dbReference type="EMBL" id="SRSF01000008">
    <property type="protein sequence ID" value="THH36511.1"/>
    <property type="molecule type" value="Genomic_DNA"/>
</dbReference>
<evidence type="ECO:0000256" key="3">
    <source>
        <dbReference type="ARBA" id="ARBA00022741"/>
    </source>
</evidence>
<dbReference type="AlphaFoldDB" id="A0A4S4NEH9"/>
<comment type="caution">
    <text evidence="7">The sequence shown here is derived from an EMBL/GenBank/DDBJ whole genome shotgun (WGS) entry which is preliminary data.</text>
</comment>
<dbReference type="Pfam" id="PF01636">
    <property type="entry name" value="APH"/>
    <property type="match status" value="1"/>
</dbReference>